<name>A0A2N2EAJ8_9BACT</name>
<gene>
    <name evidence="1" type="ORF">CVU82_00730</name>
</gene>
<dbReference type="EMBL" id="PHAI01000001">
    <property type="protein sequence ID" value="PKM91718.1"/>
    <property type="molecule type" value="Genomic_DNA"/>
</dbReference>
<evidence type="ECO:0000313" key="1">
    <source>
        <dbReference type="EMBL" id="PKM91718.1"/>
    </source>
</evidence>
<dbReference type="Proteomes" id="UP000233517">
    <property type="component" value="Unassembled WGS sequence"/>
</dbReference>
<organism evidence="1 2">
    <name type="scientific">Candidatus Falkowbacteria bacterium HGW-Falkowbacteria-1</name>
    <dbReference type="NCBI Taxonomy" id="2013768"/>
    <lineage>
        <taxon>Bacteria</taxon>
        <taxon>Candidatus Falkowiibacteriota</taxon>
    </lineage>
</organism>
<dbReference type="AlphaFoldDB" id="A0A2N2EAJ8"/>
<proteinExistence type="predicted"/>
<accession>A0A2N2EAJ8</accession>
<evidence type="ECO:0000313" key="2">
    <source>
        <dbReference type="Proteomes" id="UP000233517"/>
    </source>
</evidence>
<evidence type="ECO:0008006" key="3">
    <source>
        <dbReference type="Google" id="ProtNLM"/>
    </source>
</evidence>
<reference evidence="1 2" key="1">
    <citation type="journal article" date="2017" name="ISME J.">
        <title>Potential for microbial H2 and metal transformations associated with novel bacteria and archaea in deep terrestrial subsurface sediments.</title>
        <authorList>
            <person name="Hernsdorf A.W."/>
            <person name="Amano Y."/>
            <person name="Miyakawa K."/>
            <person name="Ise K."/>
            <person name="Suzuki Y."/>
            <person name="Anantharaman K."/>
            <person name="Probst A."/>
            <person name="Burstein D."/>
            <person name="Thomas B.C."/>
            <person name="Banfield J.F."/>
        </authorList>
    </citation>
    <scope>NUCLEOTIDE SEQUENCE [LARGE SCALE GENOMIC DNA]</scope>
    <source>
        <strain evidence="1">HGW-Falkowbacteria-1</strain>
    </source>
</reference>
<comment type="caution">
    <text evidence="1">The sequence shown here is derived from an EMBL/GenBank/DDBJ whole genome shotgun (WGS) entry which is preliminary data.</text>
</comment>
<protein>
    <recommendedName>
        <fullName evidence="3">4-oxalocrotonate tautomerase domain-containing protein</fullName>
    </recommendedName>
</protein>
<sequence>MPIIIVYGISEKEDSAFLEMFIDLVRSKVASIEELKIKKEQVSVFLQRDLVVKGLGEEIIIFVEGLISRPERTEEVKKKLAMELVIKVNESFPKTLFVDCIIKPLSSGDICAYGEIKGNMFFTDFRD</sequence>